<name>A0ACC2VA01_9TREE</name>
<protein>
    <submittedName>
        <fullName evidence="1">Uncharacterized protein</fullName>
    </submittedName>
</protein>
<proteinExistence type="predicted"/>
<evidence type="ECO:0000313" key="1">
    <source>
        <dbReference type="EMBL" id="KAJ9095802.1"/>
    </source>
</evidence>
<dbReference type="EMBL" id="JASBWR010000098">
    <property type="protein sequence ID" value="KAJ9095802.1"/>
    <property type="molecule type" value="Genomic_DNA"/>
</dbReference>
<accession>A0ACC2VA01</accession>
<comment type="caution">
    <text evidence="1">The sequence shown here is derived from an EMBL/GenBank/DDBJ whole genome shotgun (WGS) entry which is preliminary data.</text>
</comment>
<organism evidence="1 2">
    <name type="scientific">Naganishia cerealis</name>
    <dbReference type="NCBI Taxonomy" id="610337"/>
    <lineage>
        <taxon>Eukaryota</taxon>
        <taxon>Fungi</taxon>
        <taxon>Dikarya</taxon>
        <taxon>Basidiomycota</taxon>
        <taxon>Agaricomycotina</taxon>
        <taxon>Tremellomycetes</taxon>
        <taxon>Filobasidiales</taxon>
        <taxon>Filobasidiaceae</taxon>
        <taxon>Naganishia</taxon>
    </lineage>
</organism>
<keyword evidence="2" id="KW-1185">Reference proteome</keyword>
<gene>
    <name evidence="1" type="ORF">QFC19_007416</name>
</gene>
<sequence>MSEQATPELDVKEAGLPATAAENAQTSDGSNSEDVRVATEVIAGVVHVEAGKGSVPQTLDPAPSIPGTLSLYPGFSARKAIRTIANPPGGQISSWRVSCSRVSNSDRILRMPLSAMGIGFGENERTKHARILVPPQILRDAHPKRYFPLVRRRSDGGDDTDVEGTRNPLNNSTHRRMLAQSFIAVKQHSTASVPVEFPETTVIEPGRLPTWEEQRRIRLARGTAIATVKTVIAPATDEKRENHIPCPSRNLVAIEREDRREETTKADSEQKDLPLPIPLTAKSLTGGTPITRTDSELLCTRQA</sequence>
<evidence type="ECO:0000313" key="2">
    <source>
        <dbReference type="Proteomes" id="UP001241377"/>
    </source>
</evidence>
<dbReference type="Proteomes" id="UP001241377">
    <property type="component" value="Unassembled WGS sequence"/>
</dbReference>
<reference evidence="1" key="1">
    <citation type="submission" date="2023-04" db="EMBL/GenBank/DDBJ databases">
        <title>Draft Genome sequencing of Naganishia species isolated from polar environments using Oxford Nanopore Technology.</title>
        <authorList>
            <person name="Leo P."/>
            <person name="Venkateswaran K."/>
        </authorList>
    </citation>
    <scope>NUCLEOTIDE SEQUENCE</scope>
    <source>
        <strain evidence="1">MNA-CCFEE 5261</strain>
    </source>
</reference>